<dbReference type="InterPro" id="IPR012341">
    <property type="entry name" value="6hp_glycosidase-like_sf"/>
</dbReference>
<dbReference type="InterPro" id="IPR004197">
    <property type="entry name" value="Cellulase_Ig-like"/>
</dbReference>
<dbReference type="RefSeq" id="WP_120112815.1">
    <property type="nucleotide sequence ID" value="NZ_QXQB01000004.1"/>
</dbReference>
<dbReference type="InterPro" id="IPR013783">
    <property type="entry name" value="Ig-like_fold"/>
</dbReference>
<dbReference type="SUPFAM" id="SSF81296">
    <property type="entry name" value="E set domains"/>
    <property type="match status" value="1"/>
</dbReference>
<dbReference type="EMBL" id="QXQB01000004">
    <property type="protein sequence ID" value="RJX37996.1"/>
    <property type="molecule type" value="Genomic_DNA"/>
</dbReference>
<name>A0A3A6PED9_9BACL</name>
<keyword evidence="2" id="KW-0119">Carbohydrate metabolism</keyword>
<sequence length="803" mass="91590">MASKPLEKEILLSNIIHKPLKIDERASLEADSLKKKVLERVVILDSEQGADQWRHRGDGESRFIDGMLELSSPNLMDHWPEGSPSDGDYSTYGPVAAYRSFDHESWESYNRISFEIYPDCSGMANPHIKVAIRNDGKIKIPDMYFREGFNVINLKNKQWNQCSMEIPDLPRDEITELSFKYDMYGKDRATGDTVKYFIKNVHLEKVEYPNISKGWQPRHKDVIFSHNGYHPDHAKTVLIAGKREASFSVMLLETGEEKFSGQVQAAETTIGSFSVADFTPLAEEGTYVIRIGDLISKPFRIGCSVDRWEDSIWKSLNFIYCERCGCPVHGIHGSCHADITAKHDGGMIIFNGGWHDAGDVSQQLVQTAEVALSLYEMAEQVKEHNLPLYLRLVEEGEWGVDFLLKTRFGDGYRATSAGIRIWSDGIIGNMDDMYARVHNNPYENFICSGIEAKISMLMEEGNILKDKLAQVALQDFQYAVEEFEKDGFSRQPIFWEHTYMTSESLFLATASWAASLMYNLTGEEEYARKAERYLDDVIASQEAEGIRTDAGEMVAGFFYRNPERKVAMHFNHQAREHLYLMAFSEILGTQPDHPKKARWMEAVERYGSYIKFLTAYTAPYPMLSSGIYHIDEHKDQASFDVQHLLVGDKAKEQYGEQLRQGVRLNNEYYLKRFPVWFSFKGNNAIVLSTGKAAALAGLLLNDRKLIEIAEEQLHWIVGKNPFNQSLMYGEGYNFAQQYTVLSGEMVGEIPVGIQTFENEDVPYWPQMNSATYKEVWVGLAGKWMTLAADLYAYDKQQGKFPNV</sequence>
<dbReference type="Pfam" id="PF02927">
    <property type="entry name" value="CelD_N"/>
    <property type="match status" value="1"/>
</dbReference>
<dbReference type="CDD" id="cd02850">
    <property type="entry name" value="E_set_Cellulase_N"/>
    <property type="match status" value="1"/>
</dbReference>
<dbReference type="AlphaFoldDB" id="A0A3A6PED9"/>
<evidence type="ECO:0000259" key="4">
    <source>
        <dbReference type="Pfam" id="PF00759"/>
    </source>
</evidence>
<dbReference type="GO" id="GO:0000272">
    <property type="term" value="P:polysaccharide catabolic process"/>
    <property type="evidence" value="ECO:0007669"/>
    <property type="project" value="UniProtKB-KW"/>
</dbReference>
<dbReference type="Proteomes" id="UP000267798">
    <property type="component" value="Unassembled WGS sequence"/>
</dbReference>
<evidence type="ECO:0000256" key="1">
    <source>
        <dbReference type="ARBA" id="ARBA00007072"/>
    </source>
</evidence>
<keyword evidence="3" id="KW-0624">Polysaccharide degradation</keyword>
<feature type="domain" description="Glycoside hydrolase family 9" evidence="4">
    <location>
        <begin position="311"/>
        <end position="737"/>
    </location>
</feature>
<dbReference type="Gene3D" id="2.60.40.10">
    <property type="entry name" value="Immunoglobulins"/>
    <property type="match status" value="1"/>
</dbReference>
<proteinExistence type="inferred from homology"/>
<dbReference type="GO" id="GO:0008810">
    <property type="term" value="F:cellulase activity"/>
    <property type="evidence" value="ECO:0007669"/>
    <property type="project" value="InterPro"/>
</dbReference>
<evidence type="ECO:0000259" key="5">
    <source>
        <dbReference type="Pfam" id="PF02927"/>
    </source>
</evidence>
<gene>
    <name evidence="6" type="ORF">D3P09_18120</name>
</gene>
<dbReference type="Gene3D" id="1.50.10.10">
    <property type="match status" value="1"/>
</dbReference>
<comment type="caution">
    <text evidence="6">The sequence shown here is derived from an EMBL/GenBank/DDBJ whole genome shotgun (WGS) entry which is preliminary data.</text>
</comment>
<dbReference type="OrthoDB" id="9758662at2"/>
<dbReference type="Pfam" id="PF00759">
    <property type="entry name" value="Glyco_hydro_9"/>
    <property type="match status" value="1"/>
</dbReference>
<evidence type="ECO:0000313" key="7">
    <source>
        <dbReference type="Proteomes" id="UP000267798"/>
    </source>
</evidence>
<evidence type="ECO:0000256" key="2">
    <source>
        <dbReference type="ARBA" id="ARBA00023277"/>
    </source>
</evidence>
<reference evidence="6 7" key="1">
    <citation type="submission" date="2018-09" db="EMBL/GenBank/DDBJ databases">
        <title>Paenibacillus aracenensis nov. sp. isolated from a cave in southern Spain.</title>
        <authorList>
            <person name="Jurado V."/>
            <person name="Gutierrez-Patricio S."/>
            <person name="Gonzalez-Pimentel J.L."/>
            <person name="Miller A.Z."/>
            <person name="Laiz L."/>
            <person name="Saiz-Jimenez C."/>
        </authorList>
    </citation>
    <scope>NUCLEOTIDE SEQUENCE [LARGE SCALE GENOMIC DNA]</scope>
    <source>
        <strain evidence="6 7">JCM 19203</strain>
    </source>
</reference>
<evidence type="ECO:0000256" key="3">
    <source>
        <dbReference type="ARBA" id="ARBA00023326"/>
    </source>
</evidence>
<protein>
    <submittedName>
        <fullName evidence="6">Endoglucanase</fullName>
    </submittedName>
</protein>
<dbReference type="InterPro" id="IPR014756">
    <property type="entry name" value="Ig_E-set"/>
</dbReference>
<keyword evidence="7" id="KW-1185">Reference proteome</keyword>
<organism evidence="6 7">
    <name type="scientific">Paenibacillus pinisoli</name>
    <dbReference type="NCBI Taxonomy" id="1276110"/>
    <lineage>
        <taxon>Bacteria</taxon>
        <taxon>Bacillati</taxon>
        <taxon>Bacillota</taxon>
        <taxon>Bacilli</taxon>
        <taxon>Bacillales</taxon>
        <taxon>Paenibacillaceae</taxon>
        <taxon>Paenibacillus</taxon>
    </lineage>
</organism>
<dbReference type="SUPFAM" id="SSF48208">
    <property type="entry name" value="Six-hairpin glycosidases"/>
    <property type="match status" value="1"/>
</dbReference>
<evidence type="ECO:0000313" key="6">
    <source>
        <dbReference type="EMBL" id="RJX37996.1"/>
    </source>
</evidence>
<dbReference type="InterPro" id="IPR001701">
    <property type="entry name" value="Glyco_hydro_9"/>
</dbReference>
<comment type="similarity">
    <text evidence="1">Belongs to the glycosyl hydrolase 9 (cellulase E) family.</text>
</comment>
<accession>A0A3A6PED9</accession>
<dbReference type="InterPro" id="IPR008928">
    <property type="entry name" value="6-hairpin_glycosidase_sf"/>
</dbReference>
<feature type="domain" description="Cellulase Ig-like" evidence="5">
    <location>
        <begin position="225"/>
        <end position="293"/>
    </location>
</feature>